<keyword evidence="2 3" id="KW-0472">Membrane</keyword>
<dbReference type="Pfam" id="PF03323">
    <property type="entry name" value="GerA"/>
    <property type="match status" value="1"/>
</dbReference>
<feature type="transmembrane region" description="Helical" evidence="3">
    <location>
        <begin position="6"/>
        <end position="26"/>
    </location>
</feature>
<keyword evidence="5" id="KW-1185">Reference proteome</keyword>
<dbReference type="PANTHER" id="PTHR22550">
    <property type="entry name" value="SPORE GERMINATION PROTEIN"/>
    <property type="match status" value="1"/>
</dbReference>
<dbReference type="InterPro" id="IPR004995">
    <property type="entry name" value="Spore_Ger"/>
</dbReference>
<gene>
    <name evidence="4" type="ORF">JOD17_003292</name>
</gene>
<evidence type="ECO:0000313" key="4">
    <source>
        <dbReference type="EMBL" id="MBM7634190.1"/>
    </source>
</evidence>
<dbReference type="Proteomes" id="UP000741863">
    <property type="component" value="Unassembled WGS sequence"/>
</dbReference>
<keyword evidence="3" id="KW-1133">Transmembrane helix</keyword>
<evidence type="ECO:0000256" key="1">
    <source>
        <dbReference type="ARBA" id="ARBA00005278"/>
    </source>
</evidence>
<reference evidence="4 5" key="1">
    <citation type="submission" date="2021-01" db="EMBL/GenBank/DDBJ databases">
        <title>Genomic Encyclopedia of Type Strains, Phase IV (KMG-IV): sequencing the most valuable type-strain genomes for metagenomic binning, comparative biology and taxonomic classification.</title>
        <authorList>
            <person name="Goeker M."/>
        </authorList>
    </citation>
    <scope>NUCLEOTIDE SEQUENCE [LARGE SCALE GENOMIC DNA]</scope>
    <source>
        <strain evidence="4 5">DSM 25540</strain>
    </source>
</reference>
<feature type="transmembrane region" description="Helical" evidence="3">
    <location>
        <begin position="38"/>
        <end position="64"/>
    </location>
</feature>
<dbReference type="InterPro" id="IPR050768">
    <property type="entry name" value="UPF0353/GerABKA_families"/>
</dbReference>
<proteinExistence type="inferred from homology"/>
<comment type="caution">
    <text evidence="4">The sequence shown here is derived from an EMBL/GenBank/DDBJ whole genome shotgun (WGS) entry which is preliminary data.</text>
</comment>
<evidence type="ECO:0000256" key="2">
    <source>
        <dbReference type="ARBA" id="ARBA00023136"/>
    </source>
</evidence>
<evidence type="ECO:0000313" key="5">
    <source>
        <dbReference type="Proteomes" id="UP000741863"/>
    </source>
</evidence>
<evidence type="ECO:0008006" key="6">
    <source>
        <dbReference type="Google" id="ProtNLM"/>
    </source>
</evidence>
<keyword evidence="3" id="KW-0812">Transmembrane</keyword>
<dbReference type="EMBL" id="JAFBEC010000010">
    <property type="protein sequence ID" value="MBM7634190.1"/>
    <property type="molecule type" value="Genomic_DNA"/>
</dbReference>
<sequence>MNAGLISNIMIIVVAITAVSSFVIPNPEMSNVIRLLRFPLMLAAATFGLIGVVLCTFIIVMHLIKLESFGTPYLSPVAPLDRKKLKDTFIRFPMWVLERNTLLTSNKHKSKKR</sequence>
<organism evidence="4 5">
    <name type="scientific">Geomicrobium sediminis</name>
    <dbReference type="NCBI Taxonomy" id="1347788"/>
    <lineage>
        <taxon>Bacteria</taxon>
        <taxon>Bacillati</taxon>
        <taxon>Bacillota</taxon>
        <taxon>Bacilli</taxon>
        <taxon>Bacillales</taxon>
        <taxon>Geomicrobium</taxon>
    </lineage>
</organism>
<comment type="similarity">
    <text evidence="1">Belongs to the GerABKA family.</text>
</comment>
<protein>
    <recommendedName>
        <fullName evidence="6">Spore germination protein</fullName>
    </recommendedName>
</protein>
<name>A0ABS2PFH6_9BACL</name>
<evidence type="ECO:0000256" key="3">
    <source>
        <dbReference type="SAM" id="Phobius"/>
    </source>
</evidence>
<dbReference type="PANTHER" id="PTHR22550:SF5">
    <property type="entry name" value="LEUCINE ZIPPER PROTEIN 4"/>
    <property type="match status" value="1"/>
</dbReference>
<accession>A0ABS2PFH6</accession>